<evidence type="ECO:0000256" key="1">
    <source>
        <dbReference type="SAM" id="Phobius"/>
    </source>
</evidence>
<keyword evidence="1" id="KW-1133">Transmembrane helix</keyword>
<dbReference type="Proteomes" id="UP001244640">
    <property type="component" value="Unassembled WGS sequence"/>
</dbReference>
<comment type="caution">
    <text evidence="2">The sequence shown here is derived from an EMBL/GenBank/DDBJ whole genome shotgun (WGS) entry which is preliminary data.</text>
</comment>
<keyword evidence="3" id="KW-1185">Reference proteome</keyword>
<sequence>MNVVKYVKVYMNLMDPKAYILNLTNGADQNNRGGFNKSFYRSIAFILMLVPLNLFSQNIVSRKKYTYQIREEIGDLNNDGKMDKITVNMDTTDNSQPLRLQIFLSENQGKLTLALTSDQAIEPQYPVENQRKYNGFQVPDFIIEKGILKMWQEIKGGNITYHFKYNRGNFELIYVEKLTSDIAKSYFDENTIFTETKFDLIRGIRTETDEHFGSGKVLSIRKKTVLIRPLPRLQDFKFSDKNRY</sequence>
<accession>A0ABU0U8H6</accession>
<evidence type="ECO:0008006" key="4">
    <source>
        <dbReference type="Google" id="ProtNLM"/>
    </source>
</evidence>
<feature type="transmembrane region" description="Helical" evidence="1">
    <location>
        <begin position="39"/>
        <end position="60"/>
    </location>
</feature>
<proteinExistence type="predicted"/>
<evidence type="ECO:0000313" key="2">
    <source>
        <dbReference type="EMBL" id="MDQ1151267.1"/>
    </source>
</evidence>
<name>A0ABU0U8H6_9SPHI</name>
<keyword evidence="1" id="KW-0472">Membrane</keyword>
<dbReference type="RefSeq" id="WP_307186774.1">
    <property type="nucleotide sequence ID" value="NZ_JAUTBA010000001.1"/>
</dbReference>
<reference evidence="2 3" key="1">
    <citation type="submission" date="2023-07" db="EMBL/GenBank/DDBJ databases">
        <title>Functional and genomic diversity of the sorghum phyllosphere microbiome.</title>
        <authorList>
            <person name="Shade A."/>
        </authorList>
    </citation>
    <scope>NUCLEOTIDE SEQUENCE [LARGE SCALE GENOMIC DNA]</scope>
    <source>
        <strain evidence="2 3">SORGH_AS_0892</strain>
    </source>
</reference>
<dbReference type="EMBL" id="JAUTBA010000001">
    <property type="protein sequence ID" value="MDQ1151267.1"/>
    <property type="molecule type" value="Genomic_DNA"/>
</dbReference>
<evidence type="ECO:0000313" key="3">
    <source>
        <dbReference type="Proteomes" id="UP001244640"/>
    </source>
</evidence>
<protein>
    <recommendedName>
        <fullName evidence="4">VCBS repeat-containing protein</fullName>
    </recommendedName>
</protein>
<keyword evidence="1" id="KW-0812">Transmembrane</keyword>
<gene>
    <name evidence="2" type="ORF">QE382_003251</name>
</gene>
<organism evidence="2 3">
    <name type="scientific">Sphingobacterium zeae</name>
    <dbReference type="NCBI Taxonomy" id="1776859"/>
    <lineage>
        <taxon>Bacteria</taxon>
        <taxon>Pseudomonadati</taxon>
        <taxon>Bacteroidota</taxon>
        <taxon>Sphingobacteriia</taxon>
        <taxon>Sphingobacteriales</taxon>
        <taxon>Sphingobacteriaceae</taxon>
        <taxon>Sphingobacterium</taxon>
    </lineage>
</organism>